<reference evidence="1 2" key="1">
    <citation type="submission" date="2017-07" db="EMBL/GenBank/DDBJ databases">
        <title>Genome Sequence of Antarctobacter heliothermus Strain SMS3 Isolated from a culture of the Diatom Skeletonema marinoi.</title>
        <authorList>
            <person name="Topel M."/>
            <person name="Pinder M.I.M."/>
            <person name="Johansson O.N."/>
            <person name="Kourtchenko O."/>
            <person name="Godhe A."/>
            <person name="Clarke A.K."/>
        </authorList>
    </citation>
    <scope>NUCLEOTIDE SEQUENCE [LARGE SCALE GENOMIC DNA]</scope>
    <source>
        <strain evidence="1 2">SMS3</strain>
    </source>
</reference>
<dbReference type="AlphaFoldDB" id="A0A222DY21"/>
<evidence type="ECO:0000313" key="1">
    <source>
        <dbReference type="EMBL" id="ASP18826.1"/>
    </source>
</evidence>
<sequence length="170" mass="18345">MTMSRILVGTSLVAIMLVTSGCGAFGGKGKPRQPVETPSAEEIFKELDAEKGDAGPESTIWDIFKKREDPGRVGAVNRYLWNSSLDVLDFLPVETIDPFSGVITTGYGTPPGGGRAYRATILISDPALDARSLNLALHTRSGPVDPATVRAIEDAILTRARQLRKEDSRF</sequence>
<evidence type="ECO:0008006" key="3">
    <source>
        <dbReference type="Google" id="ProtNLM"/>
    </source>
</evidence>
<name>A0A222DY21_9RHOB</name>
<protein>
    <recommendedName>
        <fullName evidence="3">DUF3576 domain-containing protein</fullName>
    </recommendedName>
</protein>
<dbReference type="InterPro" id="IPR021959">
    <property type="entry name" value="DUF3576"/>
</dbReference>
<dbReference type="Proteomes" id="UP000203589">
    <property type="component" value="Chromosome"/>
</dbReference>
<dbReference type="Pfam" id="PF12100">
    <property type="entry name" value="DUF3576"/>
    <property type="match status" value="1"/>
</dbReference>
<dbReference type="PROSITE" id="PS51257">
    <property type="entry name" value="PROKAR_LIPOPROTEIN"/>
    <property type="match status" value="1"/>
</dbReference>
<evidence type="ECO:0000313" key="2">
    <source>
        <dbReference type="Proteomes" id="UP000203589"/>
    </source>
</evidence>
<gene>
    <name evidence="1" type="ORF">ANTHELSMS3_00100</name>
</gene>
<accession>A0A222DY21</accession>
<organism evidence="1 2">
    <name type="scientific">Antarctobacter heliothermus</name>
    <dbReference type="NCBI Taxonomy" id="74033"/>
    <lineage>
        <taxon>Bacteria</taxon>
        <taxon>Pseudomonadati</taxon>
        <taxon>Pseudomonadota</taxon>
        <taxon>Alphaproteobacteria</taxon>
        <taxon>Rhodobacterales</taxon>
        <taxon>Roseobacteraceae</taxon>
        <taxon>Antarctobacter</taxon>
    </lineage>
</organism>
<dbReference type="EMBL" id="CP022540">
    <property type="protein sequence ID" value="ASP18826.1"/>
    <property type="molecule type" value="Genomic_DNA"/>
</dbReference>
<keyword evidence="2" id="KW-1185">Reference proteome</keyword>
<proteinExistence type="predicted"/>
<dbReference type="KEGG" id="aht:ANTHELSMS3_00100"/>